<proteinExistence type="predicted"/>
<name>A0A423L680_PSEFL</name>
<dbReference type="Proteomes" id="UP000285757">
    <property type="component" value="Unassembled WGS sequence"/>
</dbReference>
<dbReference type="AlphaFoldDB" id="A0A423L680"/>
<sequence length="67" mass="7077">MTGNRLKGGREKLRASSNAEFGLGFAMFIDIRDLIASRLTPTGIVFDTDPGGSQPAGDGDRLDAKGH</sequence>
<evidence type="ECO:0000313" key="3">
    <source>
        <dbReference type="Proteomes" id="UP000285757"/>
    </source>
</evidence>
<reference evidence="2 3" key="1">
    <citation type="submission" date="2016-10" db="EMBL/GenBank/DDBJ databases">
        <title>Comparative genome analysis of multiple Pseudomonas spp. focuses on biocontrol and plant growth promoting traits.</title>
        <authorList>
            <person name="Tao X.-Y."/>
            <person name="Taylor C.G."/>
        </authorList>
    </citation>
    <scope>NUCLEOTIDE SEQUENCE [LARGE SCALE GENOMIC DNA]</scope>
    <source>
        <strain evidence="2 3">24D3</strain>
    </source>
</reference>
<dbReference type="EMBL" id="MOBU01000017">
    <property type="protein sequence ID" value="RON63692.1"/>
    <property type="molecule type" value="Genomic_DNA"/>
</dbReference>
<evidence type="ECO:0000313" key="2">
    <source>
        <dbReference type="EMBL" id="RON63692.1"/>
    </source>
</evidence>
<organism evidence="2 3">
    <name type="scientific">Pseudomonas fluorescens</name>
    <dbReference type="NCBI Taxonomy" id="294"/>
    <lineage>
        <taxon>Bacteria</taxon>
        <taxon>Pseudomonadati</taxon>
        <taxon>Pseudomonadota</taxon>
        <taxon>Gammaproteobacteria</taxon>
        <taxon>Pseudomonadales</taxon>
        <taxon>Pseudomonadaceae</taxon>
        <taxon>Pseudomonas</taxon>
    </lineage>
</organism>
<feature type="compositionally biased region" description="Basic and acidic residues" evidence="1">
    <location>
        <begin position="58"/>
        <end position="67"/>
    </location>
</feature>
<evidence type="ECO:0000256" key="1">
    <source>
        <dbReference type="SAM" id="MobiDB-lite"/>
    </source>
</evidence>
<comment type="caution">
    <text evidence="2">The sequence shown here is derived from an EMBL/GenBank/DDBJ whole genome shotgun (WGS) entry which is preliminary data.</text>
</comment>
<accession>A0A423L680</accession>
<gene>
    <name evidence="2" type="ORF">BK671_21010</name>
</gene>
<feature type="region of interest" description="Disordered" evidence="1">
    <location>
        <begin position="43"/>
        <end position="67"/>
    </location>
</feature>
<protein>
    <submittedName>
        <fullName evidence="2">Uncharacterized protein</fullName>
    </submittedName>
</protein>